<sequence length="150" mass="16064">MAFTFSPDHVDRAREAAAASLAEGGVPIGAALVVDGELVAVGHNQRVQHGDPTAHGEIDCLRNAGRMRSYADAVMITTLAPCAMCTGAIIQFGIRRVVVGEAQTFSGELGLLRSRGVDVVVLDDPACRDLMEQFQQRYPEVWAEDIGEVL</sequence>
<keyword evidence="6" id="KW-0378">Hydrolase</keyword>
<dbReference type="Pfam" id="PF00383">
    <property type="entry name" value="dCMP_cyt_deam_1"/>
    <property type="match status" value="1"/>
</dbReference>
<keyword evidence="4" id="KW-0963">Cytoplasm</keyword>
<dbReference type="PANTHER" id="PTHR11079:SF190">
    <property type="entry name" value="CYTOSINE DEAMINASE"/>
    <property type="match status" value="1"/>
</dbReference>
<dbReference type="GO" id="GO:0046872">
    <property type="term" value="F:metal ion binding"/>
    <property type="evidence" value="ECO:0007669"/>
    <property type="project" value="UniProtKB-KW"/>
</dbReference>
<dbReference type="GO" id="GO:0072527">
    <property type="term" value="P:pyrimidine-containing compound metabolic process"/>
    <property type="evidence" value="ECO:0007669"/>
    <property type="project" value="UniProtKB-ARBA"/>
</dbReference>
<dbReference type="GO" id="GO:0005737">
    <property type="term" value="C:cytoplasm"/>
    <property type="evidence" value="ECO:0007669"/>
    <property type="project" value="UniProtKB-SubCell"/>
</dbReference>
<evidence type="ECO:0000313" key="11">
    <source>
        <dbReference type="Proteomes" id="UP000187085"/>
    </source>
</evidence>
<comment type="caution">
    <text evidence="10">The sequence shown here is derived from an EMBL/GenBank/DDBJ whole genome shotgun (WGS) entry which is preliminary data.</text>
</comment>
<evidence type="ECO:0000256" key="6">
    <source>
        <dbReference type="ARBA" id="ARBA00022801"/>
    </source>
</evidence>
<dbReference type="InterPro" id="IPR016193">
    <property type="entry name" value="Cytidine_deaminase-like"/>
</dbReference>
<dbReference type="Proteomes" id="UP000187085">
    <property type="component" value="Unassembled WGS sequence"/>
</dbReference>
<evidence type="ECO:0000256" key="4">
    <source>
        <dbReference type="ARBA" id="ARBA00022490"/>
    </source>
</evidence>
<proteinExistence type="predicted"/>
<accession>A0A1R1LGK5</accession>
<dbReference type="AlphaFoldDB" id="A0A1R1LGK5"/>
<comment type="pathway">
    <text evidence="8">Pyrimidine metabolism.</text>
</comment>
<dbReference type="GO" id="GO:0055086">
    <property type="term" value="P:nucleobase-containing small molecule metabolic process"/>
    <property type="evidence" value="ECO:0007669"/>
    <property type="project" value="UniProtKB-ARBA"/>
</dbReference>
<dbReference type="OrthoDB" id="9802676at2"/>
<dbReference type="PROSITE" id="PS51747">
    <property type="entry name" value="CYT_DCMP_DEAMINASES_2"/>
    <property type="match status" value="1"/>
</dbReference>
<name>A0A1R1LGK5_9MICC</name>
<evidence type="ECO:0000256" key="5">
    <source>
        <dbReference type="ARBA" id="ARBA00022723"/>
    </source>
</evidence>
<dbReference type="EMBL" id="MRDE01000021">
    <property type="protein sequence ID" value="OMH26678.1"/>
    <property type="molecule type" value="Genomic_DNA"/>
</dbReference>
<dbReference type="RefSeq" id="WP_076702697.1">
    <property type="nucleotide sequence ID" value="NZ_MRDE01000021.1"/>
</dbReference>
<feature type="domain" description="CMP/dCMP-type deaminase" evidence="9">
    <location>
        <begin position="4"/>
        <end position="119"/>
    </location>
</feature>
<evidence type="ECO:0000256" key="7">
    <source>
        <dbReference type="ARBA" id="ARBA00022833"/>
    </source>
</evidence>
<evidence type="ECO:0000256" key="2">
    <source>
        <dbReference type="ARBA" id="ARBA00004496"/>
    </source>
</evidence>
<dbReference type="GO" id="GO:0008835">
    <property type="term" value="F:diaminohydroxyphosphoribosylaminopyrimidine deaminase activity"/>
    <property type="evidence" value="ECO:0007669"/>
    <property type="project" value="TreeGrafter"/>
</dbReference>
<dbReference type="SUPFAM" id="SSF53927">
    <property type="entry name" value="Cytidine deaminase-like"/>
    <property type="match status" value="1"/>
</dbReference>
<gene>
    <name evidence="10" type="ORF">BKD30_04625</name>
</gene>
<comment type="subcellular location">
    <subcellularLocation>
        <location evidence="2">Cytoplasm</location>
    </subcellularLocation>
</comment>
<dbReference type="CDD" id="cd01285">
    <property type="entry name" value="nucleoside_deaminase"/>
    <property type="match status" value="1"/>
</dbReference>
<evidence type="ECO:0000256" key="1">
    <source>
        <dbReference type="ARBA" id="ARBA00001947"/>
    </source>
</evidence>
<comment type="cofactor">
    <cofactor evidence="1">
        <name>Zn(2+)</name>
        <dbReference type="ChEBI" id="CHEBI:29105"/>
    </cofactor>
</comment>
<dbReference type="PANTHER" id="PTHR11079">
    <property type="entry name" value="CYTOSINE DEAMINASE FAMILY MEMBER"/>
    <property type="match status" value="1"/>
</dbReference>
<evidence type="ECO:0000313" key="10">
    <source>
        <dbReference type="EMBL" id="OMH26678.1"/>
    </source>
</evidence>
<dbReference type="STRING" id="554083.BKD30_04625"/>
<keyword evidence="5" id="KW-0479">Metal-binding</keyword>
<comment type="subunit">
    <text evidence="3">Homodimer.</text>
</comment>
<dbReference type="FunFam" id="3.40.140.10:FF:000016">
    <property type="entry name" value="Cytosine deaminase"/>
    <property type="match status" value="1"/>
</dbReference>
<evidence type="ECO:0000259" key="9">
    <source>
        <dbReference type="PROSITE" id="PS51747"/>
    </source>
</evidence>
<organism evidence="10 11">
    <name type="scientific">Tersicoccus phoenicis</name>
    <dbReference type="NCBI Taxonomy" id="554083"/>
    <lineage>
        <taxon>Bacteria</taxon>
        <taxon>Bacillati</taxon>
        <taxon>Actinomycetota</taxon>
        <taxon>Actinomycetes</taxon>
        <taxon>Micrococcales</taxon>
        <taxon>Micrococcaceae</taxon>
        <taxon>Tersicoccus</taxon>
    </lineage>
</organism>
<evidence type="ECO:0000256" key="3">
    <source>
        <dbReference type="ARBA" id="ARBA00011738"/>
    </source>
</evidence>
<dbReference type="Gene3D" id="3.40.140.10">
    <property type="entry name" value="Cytidine Deaminase, domain 2"/>
    <property type="match status" value="1"/>
</dbReference>
<protein>
    <submittedName>
        <fullName evidence="10">tRNA-specific adenosine deaminase</fullName>
    </submittedName>
</protein>
<evidence type="ECO:0000256" key="8">
    <source>
        <dbReference type="ARBA" id="ARBA00060693"/>
    </source>
</evidence>
<reference evidence="10 11" key="1">
    <citation type="submission" date="2016-12" db="EMBL/GenBank/DDBJ databases">
        <title>Draft genome of Tersicoccus phoenicis 1P05MA.</title>
        <authorList>
            <person name="Nakajima Y."/>
            <person name="Yoshizawa S."/>
            <person name="Nakamura K."/>
            <person name="Ogura Y."/>
            <person name="Hayashi T."/>
            <person name="Kogure K."/>
        </authorList>
    </citation>
    <scope>NUCLEOTIDE SEQUENCE [LARGE SCALE GENOMIC DNA]</scope>
    <source>
        <strain evidence="10 11">1p05MA</strain>
    </source>
</reference>
<keyword evidence="11" id="KW-1185">Reference proteome</keyword>
<dbReference type="InterPro" id="IPR002125">
    <property type="entry name" value="CMP_dCMP_dom"/>
</dbReference>
<keyword evidence="7" id="KW-0862">Zinc</keyword>